<proteinExistence type="predicted"/>
<dbReference type="Proteomes" id="UP000193538">
    <property type="component" value="Unassembled WGS sequence"/>
</dbReference>
<dbReference type="InterPro" id="IPR041685">
    <property type="entry name" value="AAA_GajA/Old/RecF-like"/>
</dbReference>
<dbReference type="AlphaFoldDB" id="A0A1X1FZ83"/>
<evidence type="ECO:0000313" key="3">
    <source>
        <dbReference type="Proteomes" id="UP000193538"/>
    </source>
</evidence>
<evidence type="ECO:0000259" key="1">
    <source>
        <dbReference type="Pfam" id="PF13175"/>
    </source>
</evidence>
<organism evidence="2 3">
    <name type="scientific">Streptococcus oralis subsp. tigurinus</name>
    <dbReference type="NCBI Taxonomy" id="1077464"/>
    <lineage>
        <taxon>Bacteria</taxon>
        <taxon>Bacillati</taxon>
        <taxon>Bacillota</taxon>
        <taxon>Bacilli</taxon>
        <taxon>Lactobacillales</taxon>
        <taxon>Streptococcaceae</taxon>
        <taxon>Streptococcus</taxon>
    </lineage>
</organism>
<name>A0A1X1FZ83_STROR</name>
<dbReference type="InterPro" id="IPR027417">
    <property type="entry name" value="P-loop_NTPase"/>
</dbReference>
<reference evidence="2 3" key="1">
    <citation type="journal article" date="2016" name="Eur. J. Clin. Microbiol. Infect. Dis.">
        <title>Whole genome sequencing as a tool for phylogenetic analysis of clinical strains of Mitis group streptococci.</title>
        <authorList>
            <person name="Rasmussen L.H."/>
            <person name="Dargis R."/>
            <person name="Hojholt K."/>
            <person name="Christensen J.J."/>
            <person name="Skovgaard O."/>
            <person name="Justesen U.S."/>
            <person name="Rosenvinge F.S."/>
            <person name="Moser C."/>
            <person name="Lukjancenko O."/>
            <person name="Rasmussen S."/>
            <person name="Nielsen X.C."/>
        </authorList>
    </citation>
    <scope>NUCLEOTIDE SEQUENCE [LARGE SCALE GENOMIC DNA]</scope>
    <source>
        <strain evidence="2 3">OD_348934_12</strain>
    </source>
</reference>
<feature type="domain" description="Endonuclease GajA/Old nuclease/RecF-like AAA" evidence="1">
    <location>
        <begin position="3"/>
        <end position="468"/>
    </location>
</feature>
<comment type="caution">
    <text evidence="2">The sequence shown here is derived from an EMBL/GenBank/DDBJ whole genome shotgun (WGS) entry which is preliminary data.</text>
</comment>
<sequence>MTMLKNIGIKRLRSLWDTDLIKIAPLTILVGKNSCGKSTWLRSFPLLSQTLQTDTNEPILWYDRNMVDFGSFEESLSRFKNFRDTQDINFTFEVTSTRVIKPIFPYFPSSQKEYSILISKYIDKSSLTKEIIDIFDYSIEVNLKKKIIRVKIEDIGFEESFGILGRIGKGFFLPTLWGQKDEKNPSLFHNIMKNKLIEFIRPNLHRSTSTDTIERSLRGFHLSSINDFDNQLQKQVNEAKTQSLKRFYNNLLNNKNKKNKFISLFILSSIDNILEIETRELRSFYDNLTYIAPVRASAERYYRIQGLAINKIDPLGINVPLYLYDLKQKRKKDYNNWTEWTRQNFGLEFDIEANFGHISLFFVDVDTQGKYNLSDVGFGYSQILPILINLWDAQNHDRNQLSFHNIAYRKRKKTITKTKTITIEQPELHLHPAMQAKLIKVFFNTIVYAKENDIDLRIIIETHSETMINYLGRIVADCGIDGVEELINILIFNPETPEKSNISISGFNKQGYLKNWPIGFFTPDLDI</sequence>
<gene>
    <name evidence="2" type="ORF">B7729_03135</name>
</gene>
<dbReference type="SUPFAM" id="SSF52540">
    <property type="entry name" value="P-loop containing nucleoside triphosphate hydrolases"/>
    <property type="match status" value="1"/>
</dbReference>
<dbReference type="PANTHER" id="PTHR43581:SF2">
    <property type="entry name" value="EXCINUCLEASE ATPASE SUBUNIT"/>
    <property type="match status" value="1"/>
</dbReference>
<dbReference type="PANTHER" id="PTHR43581">
    <property type="entry name" value="ATP/GTP PHOSPHATASE"/>
    <property type="match status" value="1"/>
</dbReference>
<protein>
    <recommendedName>
        <fullName evidence="1">Endonuclease GajA/Old nuclease/RecF-like AAA domain-containing protein</fullName>
    </recommendedName>
</protein>
<dbReference type="EMBL" id="NCUC01000012">
    <property type="protein sequence ID" value="ORO39531.1"/>
    <property type="molecule type" value="Genomic_DNA"/>
</dbReference>
<evidence type="ECO:0000313" key="2">
    <source>
        <dbReference type="EMBL" id="ORO39531.1"/>
    </source>
</evidence>
<accession>A0A1X1FZ83</accession>
<dbReference type="Pfam" id="PF13175">
    <property type="entry name" value="AAA_15"/>
    <property type="match status" value="1"/>
</dbReference>
<dbReference type="InterPro" id="IPR051396">
    <property type="entry name" value="Bact_Antivir_Def_Nuclease"/>
</dbReference>